<comment type="cofactor">
    <cofactor evidence="1">
        <name>Zn(2+)</name>
        <dbReference type="ChEBI" id="CHEBI:29105"/>
    </cofactor>
</comment>
<evidence type="ECO:0000256" key="4">
    <source>
        <dbReference type="ARBA" id="ARBA00022833"/>
    </source>
</evidence>
<feature type="domain" description="Metallo-beta-lactamase" evidence="5">
    <location>
        <begin position="13"/>
        <end position="195"/>
    </location>
</feature>
<dbReference type="GO" id="GO:0046872">
    <property type="term" value="F:metal ion binding"/>
    <property type="evidence" value="ECO:0007669"/>
    <property type="project" value="UniProtKB-KW"/>
</dbReference>
<evidence type="ECO:0000313" key="6">
    <source>
        <dbReference type="EMBL" id="HIX55546.1"/>
    </source>
</evidence>
<dbReference type="AlphaFoldDB" id="A0A9D1WAI2"/>
<name>A0A9D1WAI2_9SPHI</name>
<keyword evidence="3" id="KW-0378">Hydrolase</keyword>
<dbReference type="Pfam" id="PF00753">
    <property type="entry name" value="Lactamase_B"/>
    <property type="match status" value="1"/>
</dbReference>
<accession>A0A9D1WAI2</accession>
<comment type="caution">
    <text evidence="6">The sequence shown here is derived from an EMBL/GenBank/DDBJ whole genome shotgun (WGS) entry which is preliminary data.</text>
</comment>
<dbReference type="InterPro" id="IPR036866">
    <property type="entry name" value="RibonucZ/Hydroxyglut_hydro"/>
</dbReference>
<dbReference type="Proteomes" id="UP000824156">
    <property type="component" value="Unassembled WGS sequence"/>
</dbReference>
<evidence type="ECO:0000256" key="1">
    <source>
        <dbReference type="ARBA" id="ARBA00001947"/>
    </source>
</evidence>
<sequence length="215" mass="24271">MLKIHSFAFNPYQENTYLVYSNTGDCIIIDPGMSSPKEEKELQDYIERNNLKPILLINTHCHIDHILGNKFVCETYNLKAQFHELEIQNYTAVESYAAQMGFNYKPGLISDNFLNEGDTISISGEELEVIFVPGHAPGHICLYNRNQNLLIAGDTLFLNSIGRTDLPGGNHQDLVTNIQNKLYQLPDKTTVYPGHGPETNIGYEKTNNFFVKAEG</sequence>
<gene>
    <name evidence="6" type="ORF">H9853_11025</name>
</gene>
<evidence type="ECO:0000259" key="5">
    <source>
        <dbReference type="SMART" id="SM00849"/>
    </source>
</evidence>
<evidence type="ECO:0000256" key="3">
    <source>
        <dbReference type="ARBA" id="ARBA00022801"/>
    </source>
</evidence>
<dbReference type="PANTHER" id="PTHR46233:SF3">
    <property type="entry name" value="HYDROXYACYLGLUTATHIONE HYDROLASE GLOC"/>
    <property type="match status" value="1"/>
</dbReference>
<reference evidence="6" key="2">
    <citation type="submission" date="2021-04" db="EMBL/GenBank/DDBJ databases">
        <authorList>
            <person name="Gilroy R."/>
        </authorList>
    </citation>
    <scope>NUCLEOTIDE SEQUENCE</scope>
    <source>
        <strain evidence="6">1719</strain>
    </source>
</reference>
<organism evidence="6 7">
    <name type="scientific">Candidatus Sphingobacterium stercoripullorum</name>
    <dbReference type="NCBI Taxonomy" id="2838759"/>
    <lineage>
        <taxon>Bacteria</taxon>
        <taxon>Pseudomonadati</taxon>
        <taxon>Bacteroidota</taxon>
        <taxon>Sphingobacteriia</taxon>
        <taxon>Sphingobacteriales</taxon>
        <taxon>Sphingobacteriaceae</taxon>
        <taxon>Sphingobacterium</taxon>
    </lineage>
</organism>
<reference evidence="6" key="1">
    <citation type="journal article" date="2021" name="PeerJ">
        <title>Extensive microbial diversity within the chicken gut microbiome revealed by metagenomics and culture.</title>
        <authorList>
            <person name="Gilroy R."/>
            <person name="Ravi A."/>
            <person name="Getino M."/>
            <person name="Pursley I."/>
            <person name="Horton D.L."/>
            <person name="Alikhan N.F."/>
            <person name="Baker D."/>
            <person name="Gharbi K."/>
            <person name="Hall N."/>
            <person name="Watson M."/>
            <person name="Adriaenssens E.M."/>
            <person name="Foster-Nyarko E."/>
            <person name="Jarju S."/>
            <person name="Secka A."/>
            <person name="Antonio M."/>
            <person name="Oren A."/>
            <person name="Chaudhuri R.R."/>
            <person name="La Ragione R."/>
            <person name="Hildebrand F."/>
            <person name="Pallen M.J."/>
        </authorList>
    </citation>
    <scope>NUCLEOTIDE SEQUENCE</scope>
    <source>
        <strain evidence="6">1719</strain>
    </source>
</reference>
<dbReference type="InterPro" id="IPR051453">
    <property type="entry name" value="MBL_Glyoxalase_II"/>
</dbReference>
<proteinExistence type="predicted"/>
<dbReference type="PANTHER" id="PTHR46233">
    <property type="entry name" value="HYDROXYACYLGLUTATHIONE HYDROLASE GLOC"/>
    <property type="match status" value="1"/>
</dbReference>
<evidence type="ECO:0000256" key="2">
    <source>
        <dbReference type="ARBA" id="ARBA00022723"/>
    </source>
</evidence>
<dbReference type="SMART" id="SM00849">
    <property type="entry name" value="Lactamase_B"/>
    <property type="match status" value="1"/>
</dbReference>
<dbReference type="InterPro" id="IPR001279">
    <property type="entry name" value="Metallo-B-lactamas"/>
</dbReference>
<keyword evidence="2" id="KW-0479">Metal-binding</keyword>
<dbReference type="SUPFAM" id="SSF56281">
    <property type="entry name" value="Metallo-hydrolase/oxidoreductase"/>
    <property type="match status" value="1"/>
</dbReference>
<dbReference type="CDD" id="cd06262">
    <property type="entry name" value="metallo-hydrolase-like_MBL-fold"/>
    <property type="match status" value="1"/>
</dbReference>
<dbReference type="GO" id="GO:0016787">
    <property type="term" value="F:hydrolase activity"/>
    <property type="evidence" value="ECO:0007669"/>
    <property type="project" value="UniProtKB-KW"/>
</dbReference>
<protein>
    <submittedName>
        <fullName evidence="6">MBL fold metallo-hydrolase</fullName>
    </submittedName>
</protein>
<dbReference type="Gene3D" id="3.60.15.10">
    <property type="entry name" value="Ribonuclease Z/Hydroxyacylglutathione hydrolase-like"/>
    <property type="match status" value="1"/>
</dbReference>
<evidence type="ECO:0000313" key="7">
    <source>
        <dbReference type="Proteomes" id="UP000824156"/>
    </source>
</evidence>
<dbReference type="EMBL" id="DXEZ01000310">
    <property type="protein sequence ID" value="HIX55546.1"/>
    <property type="molecule type" value="Genomic_DNA"/>
</dbReference>
<keyword evidence="4" id="KW-0862">Zinc</keyword>